<dbReference type="Proteomes" id="UP001589862">
    <property type="component" value="Unassembled WGS sequence"/>
</dbReference>
<evidence type="ECO:0000256" key="1">
    <source>
        <dbReference type="SAM" id="Phobius"/>
    </source>
</evidence>
<protein>
    <recommendedName>
        <fullName evidence="4">Phage holin family protein</fullName>
    </recommendedName>
</protein>
<gene>
    <name evidence="2" type="ORF">ACFFFR_04570</name>
</gene>
<comment type="caution">
    <text evidence="2">The sequence shown here is derived from an EMBL/GenBank/DDBJ whole genome shotgun (WGS) entry which is preliminary data.</text>
</comment>
<dbReference type="RefSeq" id="WP_377458345.1">
    <property type="nucleotide sequence ID" value="NZ_JBHLUB010000022.1"/>
</dbReference>
<accession>A0ABV6PB96</accession>
<evidence type="ECO:0000313" key="2">
    <source>
        <dbReference type="EMBL" id="MFC0581657.1"/>
    </source>
</evidence>
<evidence type="ECO:0000313" key="3">
    <source>
        <dbReference type="Proteomes" id="UP001589862"/>
    </source>
</evidence>
<evidence type="ECO:0008006" key="4">
    <source>
        <dbReference type="Google" id="ProtNLM"/>
    </source>
</evidence>
<organism evidence="2 3">
    <name type="scientific">Micrococcoides hystricis</name>
    <dbReference type="NCBI Taxonomy" id="1572761"/>
    <lineage>
        <taxon>Bacteria</taxon>
        <taxon>Bacillati</taxon>
        <taxon>Actinomycetota</taxon>
        <taxon>Actinomycetes</taxon>
        <taxon>Micrococcales</taxon>
        <taxon>Micrococcaceae</taxon>
        <taxon>Micrococcoides</taxon>
    </lineage>
</organism>
<proteinExistence type="predicted"/>
<reference evidence="2 3" key="1">
    <citation type="submission" date="2024-09" db="EMBL/GenBank/DDBJ databases">
        <authorList>
            <person name="Sun Q."/>
            <person name="Mori K."/>
        </authorList>
    </citation>
    <scope>NUCLEOTIDE SEQUENCE [LARGE SCALE GENOMIC DNA]</scope>
    <source>
        <strain evidence="2 3">NCAIM B.02604</strain>
    </source>
</reference>
<sequence length="179" mass="18942">MSSSQDRPALAAGQSVRQKWRANNTILFTAMMVIFLVALIFAASENDLIGWLVVIVAGGWLILAAVVAITVNRGAKAVSNKLKGVQADALAARQRTGGAPVEVVGETDPVRDMKLDHSFKIVQVQVGVVEGELAKGAEGDQDMINRALETIQITAANARDMIKDDDSGTGNTVTGEIID</sequence>
<feature type="transmembrane region" description="Helical" evidence="1">
    <location>
        <begin position="49"/>
        <end position="71"/>
    </location>
</feature>
<feature type="transmembrane region" description="Helical" evidence="1">
    <location>
        <begin position="25"/>
        <end position="43"/>
    </location>
</feature>
<keyword evidence="1" id="KW-0472">Membrane</keyword>
<dbReference type="EMBL" id="JBHLUB010000022">
    <property type="protein sequence ID" value="MFC0581657.1"/>
    <property type="molecule type" value="Genomic_DNA"/>
</dbReference>
<name>A0ABV6PB96_9MICC</name>
<keyword evidence="1" id="KW-1133">Transmembrane helix</keyword>
<keyword evidence="1" id="KW-0812">Transmembrane</keyword>
<keyword evidence="3" id="KW-1185">Reference proteome</keyword>